<evidence type="ECO:0000256" key="4">
    <source>
        <dbReference type="ARBA" id="ARBA00022857"/>
    </source>
</evidence>
<keyword evidence="8" id="KW-1185">Reference proteome</keyword>
<dbReference type="NCBIfam" id="NF010047">
    <property type="entry name" value="PRK13523.1"/>
    <property type="match status" value="1"/>
</dbReference>
<keyword evidence="5" id="KW-0560">Oxidoreductase</keyword>
<dbReference type="EMBL" id="AP024169">
    <property type="protein sequence ID" value="BCN31771.1"/>
    <property type="molecule type" value="Genomic_DNA"/>
</dbReference>
<dbReference type="PANTHER" id="PTHR43303">
    <property type="entry name" value="NADPH DEHYDROGENASE C23G7.10C-RELATED"/>
    <property type="match status" value="1"/>
</dbReference>
<dbReference type="RefSeq" id="WP_271712865.1">
    <property type="nucleotide sequence ID" value="NZ_AP024169.1"/>
</dbReference>
<evidence type="ECO:0000256" key="1">
    <source>
        <dbReference type="ARBA" id="ARBA00001917"/>
    </source>
</evidence>
<reference evidence="7 8" key="1">
    <citation type="submission" date="2020-11" db="EMBL/GenBank/DDBJ databases">
        <title>Draft genome sequencing of a Lachnospiraceae strain isolated from anoxic soil subjected to BSD treatment.</title>
        <authorList>
            <person name="Uek A."/>
            <person name="Tonouchi A."/>
        </authorList>
    </citation>
    <scope>NUCLEOTIDE SEQUENCE [LARGE SCALE GENOMIC DNA]</scope>
    <source>
        <strain evidence="7 8">TB5</strain>
    </source>
</reference>
<keyword evidence="3" id="KW-0288">FMN</keyword>
<dbReference type="SUPFAM" id="SSF51395">
    <property type="entry name" value="FMN-linked oxidoreductases"/>
    <property type="match status" value="1"/>
</dbReference>
<proteinExistence type="predicted"/>
<dbReference type="GO" id="GO:0003959">
    <property type="term" value="F:NADPH dehydrogenase activity"/>
    <property type="evidence" value="ECO:0007669"/>
    <property type="project" value="InterPro"/>
</dbReference>
<sequence>MKIYDQYTIKNITLRNKIVMPPMCLYSSARDGKANEFHYIHYLTRAIGGVGLIIVEATGVTKNGRISDHDLGLWEDGQIEELSRIVDGMKKCGAKTAIQLNHSGRKYMGTSAEVVAPSAIKIEDSLLPKELTKDEIKSIINSFAGAAKRADEAGFDILEIHAAHGYLIHQFLSPLSNHRSDEYGGSFENRIRFLKEVLIEVRKVWPQEKPIFIRVSATDYLEGGINISDMVQIINEVKEYIDVVDVSTGGLLPAKISLYPGYQINYANMIKEKCGIPTIAVGLITDIDMAEEIIANGRADMVAIGRELLRNPYFVLQEAKRKDVSVEYPDAYRRAF</sequence>
<accession>A0A7R7END3</accession>
<evidence type="ECO:0000256" key="2">
    <source>
        <dbReference type="ARBA" id="ARBA00022630"/>
    </source>
</evidence>
<evidence type="ECO:0000313" key="8">
    <source>
        <dbReference type="Proteomes" id="UP000595897"/>
    </source>
</evidence>
<name>A0A7R7END3_9FIRM</name>
<dbReference type="InterPro" id="IPR013785">
    <property type="entry name" value="Aldolase_TIM"/>
</dbReference>
<organism evidence="7 8">
    <name type="scientific">Anaeromicropila herbilytica</name>
    <dbReference type="NCBI Taxonomy" id="2785025"/>
    <lineage>
        <taxon>Bacteria</taxon>
        <taxon>Bacillati</taxon>
        <taxon>Bacillota</taxon>
        <taxon>Clostridia</taxon>
        <taxon>Lachnospirales</taxon>
        <taxon>Lachnospiraceae</taxon>
        <taxon>Anaeromicropila</taxon>
    </lineage>
</organism>
<dbReference type="KEGG" id="ahb:bsdtb5_30660"/>
<evidence type="ECO:0000259" key="6">
    <source>
        <dbReference type="Pfam" id="PF00724"/>
    </source>
</evidence>
<keyword evidence="4" id="KW-0521">NADP</keyword>
<dbReference type="InterPro" id="IPR044152">
    <property type="entry name" value="YqjM-like"/>
</dbReference>
<keyword evidence="2" id="KW-0285">Flavoprotein</keyword>
<dbReference type="GO" id="GO:0010181">
    <property type="term" value="F:FMN binding"/>
    <property type="evidence" value="ECO:0007669"/>
    <property type="project" value="InterPro"/>
</dbReference>
<dbReference type="Proteomes" id="UP000595897">
    <property type="component" value="Chromosome"/>
</dbReference>
<dbReference type="PANTHER" id="PTHR43303:SF4">
    <property type="entry name" value="NADPH DEHYDROGENASE C23G7.10C-RELATED"/>
    <property type="match status" value="1"/>
</dbReference>
<protein>
    <submittedName>
        <fullName evidence="7">NADPH dehydrogenase</fullName>
    </submittedName>
</protein>
<gene>
    <name evidence="7" type="primary">namA</name>
    <name evidence="7" type="ORF">bsdtb5_30660</name>
</gene>
<dbReference type="InterPro" id="IPR001155">
    <property type="entry name" value="OxRdtase_FMN_N"/>
</dbReference>
<dbReference type="CDD" id="cd02932">
    <property type="entry name" value="OYE_YqiM_FMN"/>
    <property type="match status" value="1"/>
</dbReference>
<feature type="domain" description="NADH:flavin oxidoreductase/NADH oxidase N-terminal" evidence="6">
    <location>
        <begin position="7"/>
        <end position="316"/>
    </location>
</feature>
<dbReference type="Pfam" id="PF00724">
    <property type="entry name" value="Oxidored_FMN"/>
    <property type="match status" value="1"/>
</dbReference>
<comment type="cofactor">
    <cofactor evidence="1">
        <name>FMN</name>
        <dbReference type="ChEBI" id="CHEBI:58210"/>
    </cofactor>
</comment>
<evidence type="ECO:0000256" key="5">
    <source>
        <dbReference type="ARBA" id="ARBA00023002"/>
    </source>
</evidence>
<evidence type="ECO:0000313" key="7">
    <source>
        <dbReference type="EMBL" id="BCN31771.1"/>
    </source>
</evidence>
<dbReference type="GO" id="GO:0050661">
    <property type="term" value="F:NADP binding"/>
    <property type="evidence" value="ECO:0007669"/>
    <property type="project" value="InterPro"/>
</dbReference>
<dbReference type="AlphaFoldDB" id="A0A7R7END3"/>
<evidence type="ECO:0000256" key="3">
    <source>
        <dbReference type="ARBA" id="ARBA00022643"/>
    </source>
</evidence>
<dbReference type="Gene3D" id="3.20.20.70">
    <property type="entry name" value="Aldolase class I"/>
    <property type="match status" value="1"/>
</dbReference>